<keyword evidence="5" id="KW-0479">Metal-binding</keyword>
<evidence type="ECO:0000313" key="15">
    <source>
        <dbReference type="EMBL" id="VBB69364.1"/>
    </source>
</evidence>
<dbReference type="GO" id="GO:0019144">
    <property type="term" value="F:ADP-sugar diphosphatase activity"/>
    <property type="evidence" value="ECO:0007669"/>
    <property type="project" value="TreeGrafter"/>
</dbReference>
<evidence type="ECO:0000256" key="13">
    <source>
        <dbReference type="SAM" id="Phobius"/>
    </source>
</evidence>
<keyword evidence="13" id="KW-0472">Membrane</keyword>
<evidence type="ECO:0000259" key="14">
    <source>
        <dbReference type="PROSITE" id="PS51462"/>
    </source>
</evidence>
<comment type="catalytic activity">
    <reaction evidence="12">
        <text>ADP-D-ribose + H2O = D-ribose 5-phosphate + AMP + 2 H(+)</text>
        <dbReference type="Rhea" id="RHEA:10412"/>
        <dbReference type="ChEBI" id="CHEBI:15377"/>
        <dbReference type="ChEBI" id="CHEBI:15378"/>
        <dbReference type="ChEBI" id="CHEBI:57967"/>
        <dbReference type="ChEBI" id="CHEBI:78346"/>
        <dbReference type="ChEBI" id="CHEBI:456215"/>
        <dbReference type="EC" id="3.6.1.13"/>
    </reaction>
</comment>
<name>A0A484H6W3_9ZZZZ</name>
<dbReference type="PANTHER" id="PTHR11839">
    <property type="entry name" value="UDP/ADP-SUGAR PYROPHOSPHATASE"/>
    <property type="match status" value="1"/>
</dbReference>
<dbReference type="CDD" id="cd24155">
    <property type="entry name" value="NUDIX_ADPRase"/>
    <property type="match status" value="1"/>
</dbReference>
<evidence type="ECO:0000256" key="5">
    <source>
        <dbReference type="ARBA" id="ARBA00022723"/>
    </source>
</evidence>
<dbReference type="InterPro" id="IPR004385">
    <property type="entry name" value="NDP_pyrophosphatase"/>
</dbReference>
<evidence type="ECO:0000256" key="8">
    <source>
        <dbReference type="ARBA" id="ARBA00025164"/>
    </source>
</evidence>
<organism evidence="15">
    <name type="scientific">invertebrate metagenome</name>
    <dbReference type="NCBI Taxonomy" id="1711999"/>
    <lineage>
        <taxon>unclassified sequences</taxon>
        <taxon>metagenomes</taxon>
        <taxon>organismal metagenomes</taxon>
    </lineage>
</organism>
<dbReference type="AlphaFoldDB" id="A0A484H6W3"/>
<dbReference type="PROSITE" id="PS00893">
    <property type="entry name" value="NUDIX_BOX"/>
    <property type="match status" value="1"/>
</dbReference>
<evidence type="ECO:0000256" key="9">
    <source>
        <dbReference type="ARBA" id="ARBA00030162"/>
    </source>
</evidence>
<dbReference type="GO" id="GO:0047631">
    <property type="term" value="F:ADP-ribose diphosphatase activity"/>
    <property type="evidence" value="ECO:0007669"/>
    <property type="project" value="UniProtKB-EC"/>
</dbReference>
<dbReference type="GO" id="GO:0006753">
    <property type="term" value="P:nucleoside phosphate metabolic process"/>
    <property type="evidence" value="ECO:0007669"/>
    <property type="project" value="TreeGrafter"/>
</dbReference>
<keyword evidence="13" id="KW-1133">Transmembrane helix</keyword>
<evidence type="ECO:0000256" key="11">
    <source>
        <dbReference type="ARBA" id="ARBA00033056"/>
    </source>
</evidence>
<dbReference type="GO" id="GO:0046872">
    <property type="term" value="F:metal ion binding"/>
    <property type="evidence" value="ECO:0007669"/>
    <property type="project" value="UniProtKB-KW"/>
</dbReference>
<keyword evidence="6 15" id="KW-0378">Hydrolase</keyword>
<dbReference type="InterPro" id="IPR020084">
    <property type="entry name" value="NUDIX_hydrolase_CS"/>
</dbReference>
<dbReference type="SUPFAM" id="SSF55811">
    <property type="entry name" value="Nudix"/>
    <property type="match status" value="1"/>
</dbReference>
<evidence type="ECO:0000256" key="10">
    <source>
        <dbReference type="ARBA" id="ARBA00030308"/>
    </source>
</evidence>
<comment type="similarity">
    <text evidence="2">Belongs to the Nudix hydrolase family. NudF subfamily.</text>
</comment>
<proteinExistence type="inferred from homology"/>
<evidence type="ECO:0000256" key="6">
    <source>
        <dbReference type="ARBA" id="ARBA00022801"/>
    </source>
</evidence>
<dbReference type="GO" id="GO:0019693">
    <property type="term" value="P:ribose phosphate metabolic process"/>
    <property type="evidence" value="ECO:0007669"/>
    <property type="project" value="TreeGrafter"/>
</dbReference>
<reference evidence="15" key="1">
    <citation type="submission" date="2018-10" db="EMBL/GenBank/DDBJ databases">
        <authorList>
            <person name="Gruber-Vodicka H."/>
            <person name="Jaeckle O."/>
        </authorList>
    </citation>
    <scope>NUCLEOTIDE SEQUENCE</scope>
</reference>
<evidence type="ECO:0000256" key="4">
    <source>
        <dbReference type="ARBA" id="ARBA00013297"/>
    </source>
</evidence>
<feature type="transmembrane region" description="Helical" evidence="13">
    <location>
        <begin position="176"/>
        <end position="200"/>
    </location>
</feature>
<comment type="cofactor">
    <cofactor evidence="1">
        <name>Mg(2+)</name>
        <dbReference type="ChEBI" id="CHEBI:18420"/>
    </cofactor>
</comment>
<gene>
    <name evidence="15" type="ORF">RIEGSTA812A_PEG_837</name>
</gene>
<dbReference type="InterPro" id="IPR015797">
    <property type="entry name" value="NUDIX_hydrolase-like_dom_sf"/>
</dbReference>
<evidence type="ECO:0000256" key="7">
    <source>
        <dbReference type="ARBA" id="ARBA00022842"/>
    </source>
</evidence>
<evidence type="ECO:0000256" key="3">
    <source>
        <dbReference type="ARBA" id="ARBA00012453"/>
    </source>
</evidence>
<evidence type="ECO:0000256" key="1">
    <source>
        <dbReference type="ARBA" id="ARBA00001946"/>
    </source>
</evidence>
<dbReference type="InterPro" id="IPR000086">
    <property type="entry name" value="NUDIX_hydrolase_dom"/>
</dbReference>
<dbReference type="NCBIfam" id="TIGR00052">
    <property type="entry name" value="nudix-type nucleoside diphosphatase, YffH/AdpP family"/>
    <property type="match status" value="1"/>
</dbReference>
<dbReference type="PROSITE" id="PS51462">
    <property type="entry name" value="NUDIX"/>
    <property type="match status" value="1"/>
</dbReference>
<sequence length="212" mass="23707">MGRAGRKMLQAAQAADVEVLAYDTAYKGFFRIDHYCMRHRLYDGSWGPVLERELFERGHAVAVLLYDPHRDTLVLIEQFRLGAMAVGWNPWLLEVVAGIIESGETAEQVAHREVREESGCEMTALERVGHYLVSPGGSTETVELFCGRVDSVHAGGVHGRVEEGENIRVVVIPADAALGMLTQGAFNNGAILIVMLWFALHRDRLRREWRHG</sequence>
<dbReference type="EMBL" id="LR026963">
    <property type="protein sequence ID" value="VBB69364.1"/>
    <property type="molecule type" value="Genomic_DNA"/>
</dbReference>
<evidence type="ECO:0000256" key="2">
    <source>
        <dbReference type="ARBA" id="ARBA00007482"/>
    </source>
</evidence>
<dbReference type="Pfam" id="PF00293">
    <property type="entry name" value="NUDIX"/>
    <property type="match status" value="1"/>
</dbReference>
<dbReference type="EC" id="3.6.1.13" evidence="3"/>
<dbReference type="Gene3D" id="3.90.79.10">
    <property type="entry name" value="Nucleoside Triphosphate Pyrophosphohydrolase"/>
    <property type="match status" value="1"/>
</dbReference>
<feature type="domain" description="Nudix hydrolase" evidence="14">
    <location>
        <begin position="56"/>
        <end position="200"/>
    </location>
</feature>
<dbReference type="GO" id="GO:0005829">
    <property type="term" value="C:cytosol"/>
    <property type="evidence" value="ECO:0007669"/>
    <property type="project" value="TreeGrafter"/>
</dbReference>
<accession>A0A484H6W3</accession>
<keyword evidence="13" id="KW-0812">Transmembrane</keyword>
<protein>
    <recommendedName>
        <fullName evidence="4">ADP-ribose pyrophosphatase</fullName>
        <ecNumber evidence="3">3.6.1.13</ecNumber>
    </recommendedName>
    <alternativeName>
        <fullName evidence="9">ADP-ribose diphosphatase</fullName>
    </alternativeName>
    <alternativeName>
        <fullName evidence="11">ADP-ribose phosphohydrolase</fullName>
    </alternativeName>
    <alternativeName>
        <fullName evidence="10">Adenosine diphosphoribose pyrophosphatase</fullName>
    </alternativeName>
</protein>
<keyword evidence="7" id="KW-0460">Magnesium</keyword>
<comment type="function">
    <text evidence="8">Acts on ADP-mannose and ADP-glucose as well as ADP-ribose. Prevents glycogen biosynthesis. The reaction catalyzed by this enzyme is a limiting step of the gluconeogenic process.</text>
</comment>
<evidence type="ECO:0000256" key="12">
    <source>
        <dbReference type="ARBA" id="ARBA00049546"/>
    </source>
</evidence>
<dbReference type="PANTHER" id="PTHR11839:SF5">
    <property type="entry name" value="ADP-RIBOSE PYROPHOSPHATASE"/>
    <property type="match status" value="1"/>
</dbReference>